<reference evidence="2" key="2">
    <citation type="submission" date="2020-09" db="EMBL/GenBank/DDBJ databases">
        <authorList>
            <person name="Sun Q."/>
            <person name="Ohkuma M."/>
        </authorList>
    </citation>
    <scope>NUCLEOTIDE SEQUENCE</scope>
    <source>
        <strain evidence="2">JCM 1480</strain>
    </source>
</reference>
<gene>
    <name evidence="2" type="ORF">GCM10009769_30600</name>
</gene>
<proteinExistence type="predicted"/>
<organism evidence="2 3">
    <name type="scientific">Curtobacterium luteum</name>
    <dbReference type="NCBI Taxonomy" id="33881"/>
    <lineage>
        <taxon>Bacteria</taxon>
        <taxon>Bacillati</taxon>
        <taxon>Actinomycetota</taxon>
        <taxon>Actinomycetes</taxon>
        <taxon>Micrococcales</taxon>
        <taxon>Microbacteriaceae</taxon>
        <taxon>Curtobacterium</taxon>
    </lineage>
</organism>
<name>A0A8H9GC43_9MICO</name>
<reference evidence="2" key="1">
    <citation type="journal article" date="2014" name="Int. J. Syst. Evol. Microbiol.">
        <title>Complete genome sequence of Corynebacterium casei LMG S-19264T (=DSM 44701T), isolated from a smear-ripened cheese.</title>
        <authorList>
            <consortium name="US DOE Joint Genome Institute (JGI-PGF)"/>
            <person name="Walter F."/>
            <person name="Albersmeier A."/>
            <person name="Kalinowski J."/>
            <person name="Ruckert C."/>
        </authorList>
    </citation>
    <scope>NUCLEOTIDE SEQUENCE</scope>
    <source>
        <strain evidence="2">JCM 1480</strain>
    </source>
</reference>
<comment type="caution">
    <text evidence="2">The sequence shown here is derived from an EMBL/GenBank/DDBJ whole genome shotgun (WGS) entry which is preliminary data.</text>
</comment>
<feature type="region of interest" description="Disordered" evidence="1">
    <location>
        <begin position="1"/>
        <end position="31"/>
    </location>
</feature>
<sequence>MCAVREALGGREDGLDHASASVGEDTVSDTTSNGALQAMIERAGRITAEEAESLDVTWKADEGILVPEPSASLAIQGGADGRMVTNADLLAAWQHALDAAGAAGRVEEIEAAQEAGRAVRHSDAHLRDRAGAEEAVRSAVLATGVRDLVSDDEYATLTAAWRKVLGEV</sequence>
<evidence type="ECO:0000313" key="2">
    <source>
        <dbReference type="EMBL" id="GGL10393.1"/>
    </source>
</evidence>
<dbReference type="Proteomes" id="UP000648535">
    <property type="component" value="Unassembled WGS sequence"/>
</dbReference>
<evidence type="ECO:0000256" key="1">
    <source>
        <dbReference type="SAM" id="MobiDB-lite"/>
    </source>
</evidence>
<dbReference type="EMBL" id="BMOI01000016">
    <property type="protein sequence ID" value="GGL10393.1"/>
    <property type="molecule type" value="Genomic_DNA"/>
</dbReference>
<accession>A0A8H9GC43</accession>
<evidence type="ECO:0000313" key="3">
    <source>
        <dbReference type="Proteomes" id="UP000648535"/>
    </source>
</evidence>
<protein>
    <submittedName>
        <fullName evidence="2">Uncharacterized protein</fullName>
    </submittedName>
</protein>
<dbReference type="AlphaFoldDB" id="A0A8H9GC43"/>